<feature type="compositionally biased region" description="Polar residues" evidence="1">
    <location>
        <begin position="18"/>
        <end position="27"/>
    </location>
</feature>
<evidence type="ECO:0000313" key="2">
    <source>
        <dbReference type="EMBL" id="EEF31079.1"/>
    </source>
</evidence>
<evidence type="ECO:0000313" key="3">
    <source>
        <dbReference type="Proteomes" id="UP000008311"/>
    </source>
</evidence>
<name>B9SZ88_RICCO</name>
<keyword evidence="3" id="KW-1185">Reference proteome</keyword>
<evidence type="ECO:0000256" key="1">
    <source>
        <dbReference type="SAM" id="MobiDB-lite"/>
    </source>
</evidence>
<dbReference type="Proteomes" id="UP000008311">
    <property type="component" value="Unassembled WGS sequence"/>
</dbReference>
<organism evidence="2 3">
    <name type="scientific">Ricinus communis</name>
    <name type="common">Castor bean</name>
    <dbReference type="NCBI Taxonomy" id="3988"/>
    <lineage>
        <taxon>Eukaryota</taxon>
        <taxon>Viridiplantae</taxon>
        <taxon>Streptophyta</taxon>
        <taxon>Embryophyta</taxon>
        <taxon>Tracheophyta</taxon>
        <taxon>Spermatophyta</taxon>
        <taxon>Magnoliopsida</taxon>
        <taxon>eudicotyledons</taxon>
        <taxon>Gunneridae</taxon>
        <taxon>Pentapetalae</taxon>
        <taxon>rosids</taxon>
        <taxon>fabids</taxon>
        <taxon>Malpighiales</taxon>
        <taxon>Euphorbiaceae</taxon>
        <taxon>Acalyphoideae</taxon>
        <taxon>Acalypheae</taxon>
        <taxon>Ricinus</taxon>
    </lineage>
</organism>
<dbReference type="InParanoid" id="B9SZ88"/>
<sequence>MKLEEEEEKENDEELPFDSNQATQKKNYNTKKQRKTQQEKVPSDTATATPSVVKGAARRFDSKREKREREEECVCDLIISFFCVCGCSRERKPQAESNPRALML</sequence>
<dbReference type="AlphaFoldDB" id="B9SZ88"/>
<feature type="region of interest" description="Disordered" evidence="1">
    <location>
        <begin position="1"/>
        <end position="67"/>
    </location>
</feature>
<protein>
    <submittedName>
        <fullName evidence="2">Uncharacterized protein</fullName>
    </submittedName>
</protein>
<accession>B9SZ88</accession>
<reference evidence="3" key="1">
    <citation type="journal article" date="2010" name="Nat. Biotechnol.">
        <title>Draft genome sequence of the oilseed species Ricinus communis.</title>
        <authorList>
            <person name="Chan A.P."/>
            <person name="Crabtree J."/>
            <person name="Zhao Q."/>
            <person name="Lorenzi H."/>
            <person name="Orvis J."/>
            <person name="Puiu D."/>
            <person name="Melake-Berhan A."/>
            <person name="Jones K.M."/>
            <person name="Redman J."/>
            <person name="Chen G."/>
            <person name="Cahoon E.B."/>
            <person name="Gedil M."/>
            <person name="Stanke M."/>
            <person name="Haas B.J."/>
            <person name="Wortman J.R."/>
            <person name="Fraser-Liggett C.M."/>
            <person name="Ravel J."/>
            <person name="Rabinowicz P.D."/>
        </authorList>
    </citation>
    <scope>NUCLEOTIDE SEQUENCE [LARGE SCALE GENOMIC DNA]</scope>
    <source>
        <strain evidence="3">cv. Hale</strain>
    </source>
</reference>
<dbReference type="EMBL" id="EQ974267">
    <property type="protein sequence ID" value="EEF31079.1"/>
    <property type="molecule type" value="Genomic_DNA"/>
</dbReference>
<gene>
    <name evidence="2" type="ORF">RCOM_1055540</name>
</gene>
<proteinExistence type="predicted"/>
<feature type="compositionally biased region" description="Basic and acidic residues" evidence="1">
    <location>
        <begin position="58"/>
        <end position="67"/>
    </location>
</feature>
<feature type="compositionally biased region" description="Acidic residues" evidence="1">
    <location>
        <begin position="1"/>
        <end position="16"/>
    </location>
</feature>